<dbReference type="SUPFAM" id="SSF52317">
    <property type="entry name" value="Class I glutamine amidotransferase-like"/>
    <property type="match status" value="1"/>
</dbReference>
<evidence type="ECO:0000259" key="2">
    <source>
        <dbReference type="Pfam" id="PF06283"/>
    </source>
</evidence>
<sequence>MRKLFILLLTSLLPVLGMAQHFQFKAIAISTTEGFRHESIESGVEGLRKLAKENFFLLDHTEDIDIFASERLHEYDVIILLNTTGEIFLEPHQEGFKKFVRDGKGVVGIHSATDTAYEWEWFTKLIGAQFSSHPEIQTAKVKTKDNSHASTLHLPAEWLWTDEWYNFKNFNEDVKVLLEVDPESYDTGDKNITHHPIAWHHEYDGGRVFYTALGHVNHAYQSQIFLQHLMGGIWYAAKGREIISR</sequence>
<feature type="signal peptide" evidence="1">
    <location>
        <begin position="1"/>
        <end position="19"/>
    </location>
</feature>
<dbReference type="Pfam" id="PF06283">
    <property type="entry name" value="ThuA"/>
    <property type="match status" value="1"/>
</dbReference>
<feature type="domain" description="ThuA-like" evidence="2">
    <location>
        <begin position="27"/>
        <end position="236"/>
    </location>
</feature>
<dbReference type="AlphaFoldDB" id="A0AAP2CJZ3"/>
<keyword evidence="4" id="KW-1185">Reference proteome</keyword>
<comment type="caution">
    <text evidence="3">The sequence shown here is derived from an EMBL/GenBank/DDBJ whole genome shotgun (WGS) entry which is preliminary data.</text>
</comment>
<dbReference type="EMBL" id="JAHCMY010000014">
    <property type="protein sequence ID" value="MBS9525557.1"/>
    <property type="molecule type" value="Genomic_DNA"/>
</dbReference>
<evidence type="ECO:0000313" key="4">
    <source>
        <dbReference type="Proteomes" id="UP001319104"/>
    </source>
</evidence>
<dbReference type="PANTHER" id="PTHR40469:SF2">
    <property type="entry name" value="GALACTOSE-BINDING DOMAIN-LIKE SUPERFAMILY PROTEIN"/>
    <property type="match status" value="1"/>
</dbReference>
<organism evidence="3 4">
    <name type="scientific">Litoribacter ruber</name>
    <dbReference type="NCBI Taxonomy" id="702568"/>
    <lineage>
        <taxon>Bacteria</taxon>
        <taxon>Pseudomonadati</taxon>
        <taxon>Bacteroidota</taxon>
        <taxon>Cytophagia</taxon>
        <taxon>Cytophagales</taxon>
        <taxon>Cyclobacteriaceae</taxon>
        <taxon>Litoribacter</taxon>
    </lineage>
</organism>
<protein>
    <submittedName>
        <fullName evidence="3">ThuA domain-containing protein</fullName>
    </submittedName>
</protein>
<evidence type="ECO:0000256" key="1">
    <source>
        <dbReference type="SAM" id="SignalP"/>
    </source>
</evidence>
<evidence type="ECO:0000313" key="3">
    <source>
        <dbReference type="EMBL" id="MBS9525557.1"/>
    </source>
</evidence>
<keyword evidence="1" id="KW-0732">Signal</keyword>
<reference evidence="3 4" key="1">
    <citation type="submission" date="2021-05" db="EMBL/GenBank/DDBJ databases">
        <authorList>
            <person name="Zhang Z.D."/>
            <person name="Osman G."/>
        </authorList>
    </citation>
    <scope>NUCLEOTIDE SEQUENCE [LARGE SCALE GENOMIC DNA]</scope>
    <source>
        <strain evidence="3 4">KCTC 32217</strain>
    </source>
</reference>
<dbReference type="InterPro" id="IPR029062">
    <property type="entry name" value="Class_I_gatase-like"/>
</dbReference>
<proteinExistence type="predicted"/>
<dbReference type="Gene3D" id="3.40.50.880">
    <property type="match status" value="1"/>
</dbReference>
<feature type="chain" id="PRO_5042907064" evidence="1">
    <location>
        <begin position="20"/>
        <end position="245"/>
    </location>
</feature>
<name>A0AAP2CJZ3_9BACT</name>
<accession>A0AAP2CJZ3</accession>
<dbReference type="Proteomes" id="UP001319104">
    <property type="component" value="Unassembled WGS sequence"/>
</dbReference>
<gene>
    <name evidence="3" type="ORF">KI659_16185</name>
</gene>
<dbReference type="RefSeq" id="WP_213946417.1">
    <property type="nucleotide sequence ID" value="NZ_JAHCMY010000014.1"/>
</dbReference>
<dbReference type="PANTHER" id="PTHR40469">
    <property type="entry name" value="SECRETED GLYCOSYL HYDROLASE"/>
    <property type="match status" value="1"/>
</dbReference>
<dbReference type="InterPro" id="IPR029010">
    <property type="entry name" value="ThuA-like"/>
</dbReference>